<dbReference type="RefSeq" id="WP_138537868.1">
    <property type="nucleotide sequence ID" value="NZ_CP045429.1"/>
</dbReference>
<gene>
    <name evidence="1" type="ORF">CWC22_007600</name>
</gene>
<dbReference type="Proteomes" id="UP000305729">
    <property type="component" value="Chromosome 1"/>
</dbReference>
<name>A0A5S3UYQ6_9GAMM</name>
<dbReference type="AlphaFoldDB" id="A0A5S3UYQ6"/>
<organism evidence="1 2">
    <name type="scientific">Pseudoalteromonas rubra</name>
    <dbReference type="NCBI Taxonomy" id="43658"/>
    <lineage>
        <taxon>Bacteria</taxon>
        <taxon>Pseudomonadati</taxon>
        <taxon>Pseudomonadota</taxon>
        <taxon>Gammaproteobacteria</taxon>
        <taxon>Alteromonadales</taxon>
        <taxon>Pseudoalteromonadaceae</taxon>
        <taxon>Pseudoalteromonas</taxon>
    </lineage>
</organism>
<evidence type="ECO:0000313" key="1">
    <source>
        <dbReference type="EMBL" id="QPB82861.1"/>
    </source>
</evidence>
<evidence type="ECO:0000313" key="2">
    <source>
        <dbReference type="Proteomes" id="UP000305729"/>
    </source>
</evidence>
<sequence>MTVHSPLLCSLLLGTLILSGCKTRSQIPQAPKVSTLPCWVQSPKQANQLGFVGTAAPFSAIPNGSELASRTRALKKLATYHNIKLQRRDMQNVTHDQSTQILSSGHTVYYSTPFNTEDTQYSYVSFEPLKTSATCAVRQCDFVQCKPAWLCDNDTHRQVLGVSYYTASPHEQLQMSERNAMTVASFLTQAQVNATEYLKQRAISREGNVHHEVNYNRNGEVDARGTPTHLALHQSCQYGSTLIGQYKPVDQAVLNAPVLPDINDMTQQGKLVLGAFGEDGTMTSDNLLSTAIRLAIQDALIELAKNKGITIETQVEVTQHKGHYLLESSEFTINEHVSGELIDLKIQYKNDVPVIYVWLLEIMN</sequence>
<proteinExistence type="predicted"/>
<protein>
    <submittedName>
        <fullName evidence="1">Uncharacterized protein</fullName>
    </submittedName>
</protein>
<dbReference type="EMBL" id="CP045429">
    <property type="protein sequence ID" value="QPB82861.1"/>
    <property type="molecule type" value="Genomic_DNA"/>
</dbReference>
<reference evidence="1 2" key="1">
    <citation type="submission" date="2019-10" db="EMBL/GenBank/DDBJ databases">
        <title>Pseudoalteromonas rubra S4059.</title>
        <authorList>
            <person name="Paulsen S."/>
            <person name="Wang X."/>
        </authorList>
    </citation>
    <scope>NUCLEOTIDE SEQUENCE [LARGE SCALE GENOMIC DNA]</scope>
    <source>
        <strain evidence="1 2">S4059</strain>
    </source>
</reference>
<accession>A0A5S3UYQ6</accession>
<dbReference type="STRING" id="43658.AT705_00505"/>